<reference evidence="2 3" key="1">
    <citation type="submission" date="2016-08" db="EMBL/GenBank/DDBJ databases">
        <authorList>
            <person name="Seilhamer J.J."/>
        </authorList>
    </citation>
    <scope>NUCLEOTIDE SEQUENCE [LARGE SCALE GENOMIC DNA]</scope>
    <source>
        <strain evidence="2">M3/6</strain>
    </source>
</reference>
<proteinExistence type="predicted"/>
<feature type="transmembrane region" description="Helical" evidence="1">
    <location>
        <begin position="69"/>
        <end position="93"/>
    </location>
</feature>
<sequence length="129" mass="14569">MKTAQLKKGVIQAFEAILSELSANDIEDMQDKLTVQLHKLTDDGKRYSLDEVKKTINSEPVINHRFFCALFYVNHTFVISPAMHVFILCLISFSESLWPKRNINFVTAHSGVLSYPLITPISSSCLPVL</sequence>
<name>A0A1R3SZ29_9BACT</name>
<keyword evidence="1" id="KW-0472">Membrane</keyword>
<dbReference type="Proteomes" id="UP000187464">
    <property type="component" value="Chromosome I"/>
</dbReference>
<keyword evidence="1" id="KW-0812">Transmembrane</keyword>
<organism evidence="2 3">
    <name type="scientific">Proteiniphilum saccharofermentans</name>
    <dbReference type="NCBI Taxonomy" id="1642647"/>
    <lineage>
        <taxon>Bacteria</taxon>
        <taxon>Pseudomonadati</taxon>
        <taxon>Bacteroidota</taxon>
        <taxon>Bacteroidia</taxon>
        <taxon>Bacteroidales</taxon>
        <taxon>Dysgonomonadaceae</taxon>
        <taxon>Proteiniphilum</taxon>
    </lineage>
</organism>
<dbReference type="KEGG" id="psac:PSM36_1942"/>
<accession>A0A1R3SZ29</accession>
<protein>
    <submittedName>
        <fullName evidence="2">Uncharacterized protein</fullName>
    </submittedName>
</protein>
<dbReference type="EMBL" id="LT605205">
    <property type="protein sequence ID" value="SCD20751.1"/>
    <property type="molecule type" value="Genomic_DNA"/>
</dbReference>
<evidence type="ECO:0000313" key="3">
    <source>
        <dbReference type="Proteomes" id="UP000187464"/>
    </source>
</evidence>
<dbReference type="AlphaFoldDB" id="A0A1R3SZ29"/>
<keyword evidence="1" id="KW-1133">Transmembrane helix</keyword>
<evidence type="ECO:0000256" key="1">
    <source>
        <dbReference type="SAM" id="Phobius"/>
    </source>
</evidence>
<gene>
    <name evidence="2" type="ORF">PSM36_1942</name>
</gene>
<evidence type="ECO:0000313" key="2">
    <source>
        <dbReference type="EMBL" id="SCD20751.1"/>
    </source>
</evidence>
<keyword evidence="3" id="KW-1185">Reference proteome</keyword>